<proteinExistence type="inferred from homology"/>
<dbReference type="Gene3D" id="3.30.479.10">
    <property type="entry name" value="6-pyruvoyl tetrahydropterin synthase/QueD"/>
    <property type="match status" value="1"/>
</dbReference>
<comment type="similarity">
    <text evidence="2">Belongs to the PTPS family. QueD subfamily.</text>
</comment>
<evidence type="ECO:0000256" key="3">
    <source>
        <dbReference type="ARBA" id="ARBA00012982"/>
    </source>
</evidence>
<evidence type="ECO:0000256" key="2">
    <source>
        <dbReference type="ARBA" id="ARBA00008900"/>
    </source>
</evidence>
<dbReference type="Pfam" id="PF01242">
    <property type="entry name" value="PTPS"/>
    <property type="match status" value="1"/>
</dbReference>
<dbReference type="RefSeq" id="WP_230575165.1">
    <property type="nucleotide sequence ID" value="NZ_CAKJTI010000009.1"/>
</dbReference>
<evidence type="ECO:0000313" key="7">
    <source>
        <dbReference type="EMBL" id="CAG9613061.1"/>
    </source>
</evidence>
<dbReference type="SUPFAM" id="SSF55620">
    <property type="entry name" value="Tetrahydrobiopterin biosynthesis enzymes-like"/>
    <property type="match status" value="1"/>
</dbReference>
<sequence length="119" mass="13982">MITKYRLHFYLNARHYVSINGNKSNVHPHTWEITLLISHDRAEELNFTHIEDVIGGYLNEYQGTCLNDSPRFSGKNCTMEQIGKIFFTDLTENLRKEHVPLEELTISENPMRQYVIQRG</sequence>
<gene>
    <name evidence="7" type="ORF">BACCIP111899_02256</name>
</gene>
<comment type="caution">
    <text evidence="7">The sequence shown here is derived from an EMBL/GenBank/DDBJ whole genome shotgun (WGS) entry which is preliminary data.</text>
</comment>
<name>A0ABN7ZVR5_9BACI</name>
<dbReference type="EC" id="4.1.2.50" evidence="3"/>
<dbReference type="InterPro" id="IPR007115">
    <property type="entry name" value="6-PTP_synth/QueD"/>
</dbReference>
<dbReference type="EMBL" id="CAKJTI010000009">
    <property type="protein sequence ID" value="CAG9613061.1"/>
    <property type="molecule type" value="Genomic_DNA"/>
</dbReference>
<keyword evidence="8" id="KW-1185">Reference proteome</keyword>
<dbReference type="InterPro" id="IPR038418">
    <property type="entry name" value="6-PTP_synth/QueD_sf"/>
</dbReference>
<evidence type="ECO:0000256" key="5">
    <source>
        <dbReference type="ARBA" id="ARBA00031449"/>
    </source>
</evidence>
<protein>
    <recommendedName>
        <fullName evidence="4">6-carboxy-5,6,7,8-tetrahydropterin synthase</fullName>
        <ecNumber evidence="3">4.1.2.50</ecNumber>
    </recommendedName>
    <alternativeName>
        <fullName evidence="5">Queuosine biosynthesis protein QueD</fullName>
    </alternativeName>
</protein>
<dbReference type="NCBIfam" id="TIGR03112">
    <property type="entry name" value="6_pyr_pter_rel"/>
    <property type="match status" value="1"/>
</dbReference>
<accession>A0ABN7ZVR5</accession>
<evidence type="ECO:0000256" key="4">
    <source>
        <dbReference type="ARBA" id="ARBA00018141"/>
    </source>
</evidence>
<organism evidence="7 8">
    <name type="scientific">Bacillus rhizoplanae</name>
    <dbReference type="NCBI Taxonomy" id="2880966"/>
    <lineage>
        <taxon>Bacteria</taxon>
        <taxon>Bacillati</taxon>
        <taxon>Bacillota</taxon>
        <taxon>Bacilli</taxon>
        <taxon>Bacillales</taxon>
        <taxon>Bacillaceae</taxon>
        <taxon>Bacillus</taxon>
    </lineage>
</organism>
<comment type="pathway">
    <text evidence="1">Purine metabolism; 7-cyano-7-deazaguanine biosynthesis.</text>
</comment>
<dbReference type="InterPro" id="IPR017543">
    <property type="entry name" value="6-PTP_synth-rel_bac"/>
</dbReference>
<evidence type="ECO:0000256" key="1">
    <source>
        <dbReference type="ARBA" id="ARBA00005061"/>
    </source>
</evidence>
<comment type="catalytic activity">
    <reaction evidence="6">
        <text>7,8-dihydroneopterin 3'-triphosphate + H2O = 6-carboxy-5,6,7,8-tetrahydropterin + triphosphate + acetaldehyde + 2 H(+)</text>
        <dbReference type="Rhea" id="RHEA:27966"/>
        <dbReference type="ChEBI" id="CHEBI:15343"/>
        <dbReference type="ChEBI" id="CHEBI:15377"/>
        <dbReference type="ChEBI" id="CHEBI:15378"/>
        <dbReference type="ChEBI" id="CHEBI:18036"/>
        <dbReference type="ChEBI" id="CHEBI:58462"/>
        <dbReference type="ChEBI" id="CHEBI:61032"/>
        <dbReference type="EC" id="4.1.2.50"/>
    </reaction>
</comment>
<dbReference type="Proteomes" id="UP000789423">
    <property type="component" value="Unassembled WGS sequence"/>
</dbReference>
<evidence type="ECO:0000256" key="6">
    <source>
        <dbReference type="ARBA" id="ARBA00048807"/>
    </source>
</evidence>
<reference evidence="7 8" key="1">
    <citation type="submission" date="2021-10" db="EMBL/GenBank/DDBJ databases">
        <authorList>
            <person name="Criscuolo A."/>
        </authorList>
    </citation>
    <scope>NUCLEOTIDE SEQUENCE [LARGE SCALE GENOMIC DNA]</scope>
    <source>
        <strain evidence="8">CIP 111899</strain>
    </source>
</reference>
<evidence type="ECO:0000313" key="8">
    <source>
        <dbReference type="Proteomes" id="UP000789423"/>
    </source>
</evidence>